<dbReference type="PANTHER" id="PTHR11764:SF20">
    <property type="entry name" value="LANOSTEROL SYNTHASE"/>
    <property type="match status" value="1"/>
</dbReference>
<sequence>MELSKKMTINYFFRTAAKDWDIVEAIICYDQEESRVETSLYQLLLRIKSDLKAIGKTQTQVELRFLGVGGSGTQGIQNEGFAAINVNNISQNEQVNIDGVNNVTVNIPVTTDVGEGSSMYNTNPPYMPVQRPHKPKLRKVQTEALNQFVYFGTSFSQSNPTFQNLYNQYKNEQKLNHSLTSHGLFNHVVELLDSEVNYDLFLKEVWTFKLDKADDGHKEAFFNIVQYTLTAFHLVYKSPSVNISNHERTHFVENIIPSLLALGKTLDFSASQNLSLPKCLAKKTVIMIFALTMQNSDNGFASYETIRGPRLLELLNPDEVFANIMIEYSYPECTTGALMGLRIFVKIDLEYRRDEIDEACSRCLQTSSTYNNMELIIVEASSGQLKEHITHSIEDTLKILECGISSLRKEAAYYNDAFLSKFMSLEVYRVHVIESQVTLSAISLDDESPWKCIELRSAKLPNCQQVGVIESV</sequence>
<gene>
    <name evidence="2" type="ORF">INT47_010329</name>
</gene>
<dbReference type="PANTHER" id="PTHR11764">
    <property type="entry name" value="TERPENE CYCLASE/MUTASE FAMILY MEMBER"/>
    <property type="match status" value="1"/>
</dbReference>
<name>A0A8H7UPC5_9FUNG</name>
<comment type="caution">
    <text evidence="2">The sequence shown here is derived from an EMBL/GenBank/DDBJ whole genome shotgun (WGS) entry which is preliminary data.</text>
</comment>
<dbReference type="GO" id="GO:0005811">
    <property type="term" value="C:lipid droplet"/>
    <property type="evidence" value="ECO:0007669"/>
    <property type="project" value="InterPro"/>
</dbReference>
<evidence type="ECO:0000256" key="1">
    <source>
        <dbReference type="ARBA" id="ARBA00009755"/>
    </source>
</evidence>
<dbReference type="AlphaFoldDB" id="A0A8H7UPC5"/>
<protein>
    <submittedName>
        <fullName evidence="2">Uncharacterized protein</fullName>
    </submittedName>
</protein>
<keyword evidence="3" id="KW-1185">Reference proteome</keyword>
<dbReference type="InterPro" id="IPR008930">
    <property type="entry name" value="Terpenoid_cyclase/PrenylTrfase"/>
</dbReference>
<dbReference type="EMBL" id="JAEPRD010000228">
    <property type="protein sequence ID" value="KAG2193551.1"/>
    <property type="molecule type" value="Genomic_DNA"/>
</dbReference>
<dbReference type="Proteomes" id="UP000603453">
    <property type="component" value="Unassembled WGS sequence"/>
</dbReference>
<dbReference type="SUPFAM" id="SSF48239">
    <property type="entry name" value="Terpenoid cyclases/Protein prenyltransferases"/>
    <property type="match status" value="1"/>
</dbReference>
<evidence type="ECO:0000313" key="2">
    <source>
        <dbReference type="EMBL" id="KAG2193551.1"/>
    </source>
</evidence>
<dbReference type="GO" id="GO:0006696">
    <property type="term" value="P:ergosterol biosynthetic process"/>
    <property type="evidence" value="ECO:0007669"/>
    <property type="project" value="TreeGrafter"/>
</dbReference>
<dbReference type="InterPro" id="IPR018333">
    <property type="entry name" value="Squalene_cyclase"/>
</dbReference>
<dbReference type="GO" id="GO:0000250">
    <property type="term" value="F:lanosterol synthase activity"/>
    <property type="evidence" value="ECO:0007669"/>
    <property type="project" value="TreeGrafter"/>
</dbReference>
<organism evidence="2 3">
    <name type="scientific">Mucor saturninus</name>
    <dbReference type="NCBI Taxonomy" id="64648"/>
    <lineage>
        <taxon>Eukaryota</taxon>
        <taxon>Fungi</taxon>
        <taxon>Fungi incertae sedis</taxon>
        <taxon>Mucoromycota</taxon>
        <taxon>Mucoromycotina</taxon>
        <taxon>Mucoromycetes</taxon>
        <taxon>Mucorales</taxon>
        <taxon>Mucorineae</taxon>
        <taxon>Mucoraceae</taxon>
        <taxon>Mucor</taxon>
    </lineage>
</organism>
<proteinExistence type="inferred from homology"/>
<dbReference type="Gene3D" id="1.50.10.20">
    <property type="match status" value="1"/>
</dbReference>
<dbReference type="GO" id="GO:0016104">
    <property type="term" value="P:triterpenoid biosynthetic process"/>
    <property type="evidence" value="ECO:0007669"/>
    <property type="project" value="InterPro"/>
</dbReference>
<dbReference type="OrthoDB" id="2289105at2759"/>
<accession>A0A8H7UPC5</accession>
<reference evidence="2" key="1">
    <citation type="submission" date="2020-12" db="EMBL/GenBank/DDBJ databases">
        <title>Metabolic potential, ecology and presence of endohyphal bacteria is reflected in genomic diversity of Mucoromycotina.</title>
        <authorList>
            <person name="Muszewska A."/>
            <person name="Okrasinska A."/>
            <person name="Steczkiewicz K."/>
            <person name="Drgas O."/>
            <person name="Orlowska M."/>
            <person name="Perlinska-Lenart U."/>
            <person name="Aleksandrzak-Piekarczyk T."/>
            <person name="Szatraj K."/>
            <person name="Zielenkiewicz U."/>
            <person name="Pilsyk S."/>
            <person name="Malc E."/>
            <person name="Mieczkowski P."/>
            <person name="Kruszewska J.S."/>
            <person name="Biernat P."/>
            <person name="Pawlowska J."/>
        </authorList>
    </citation>
    <scope>NUCLEOTIDE SEQUENCE</scope>
    <source>
        <strain evidence="2">WA0000017839</strain>
    </source>
</reference>
<comment type="similarity">
    <text evidence="1">Belongs to the terpene cyclase/mutase family.</text>
</comment>
<evidence type="ECO:0000313" key="3">
    <source>
        <dbReference type="Proteomes" id="UP000603453"/>
    </source>
</evidence>